<dbReference type="PANTHER" id="PTHR12814:SF2">
    <property type="entry name" value="RNA-BINDING PROTEIN NOB1"/>
    <property type="match status" value="1"/>
</dbReference>
<evidence type="ECO:0000259" key="4">
    <source>
        <dbReference type="Pfam" id="PF17146"/>
    </source>
</evidence>
<keyword evidence="1" id="KW-0540">Nuclease</keyword>
<evidence type="ECO:0000256" key="1">
    <source>
        <dbReference type="ARBA" id="ARBA00022722"/>
    </source>
</evidence>
<keyword evidence="3" id="KW-0378">Hydrolase</keyword>
<evidence type="ECO:0000313" key="5">
    <source>
        <dbReference type="EMBL" id="MPL79490.1"/>
    </source>
</evidence>
<protein>
    <recommendedName>
        <fullName evidence="4">Ribonuclease PIN domain-containing protein</fullName>
    </recommendedName>
</protein>
<dbReference type="InterPro" id="IPR033411">
    <property type="entry name" value="Ribonuclease_PIN"/>
</dbReference>
<accession>A0A644UKM2</accession>
<proteinExistence type="predicted"/>
<dbReference type="CDD" id="cd09876">
    <property type="entry name" value="PIN_Nob1-like"/>
    <property type="match status" value="1"/>
</dbReference>
<dbReference type="GO" id="GO:0004521">
    <property type="term" value="F:RNA endonuclease activity"/>
    <property type="evidence" value="ECO:0007669"/>
    <property type="project" value="TreeGrafter"/>
</dbReference>
<dbReference type="Pfam" id="PF17146">
    <property type="entry name" value="PIN_6"/>
    <property type="match status" value="1"/>
</dbReference>
<dbReference type="InterPro" id="IPR039907">
    <property type="entry name" value="NOB1"/>
</dbReference>
<dbReference type="Gene3D" id="3.40.50.1010">
    <property type="entry name" value="5'-nuclease"/>
    <property type="match status" value="1"/>
</dbReference>
<feature type="domain" description="Ribonuclease PIN" evidence="4">
    <location>
        <begin position="5"/>
        <end position="87"/>
    </location>
</feature>
<evidence type="ECO:0000256" key="3">
    <source>
        <dbReference type="ARBA" id="ARBA00022801"/>
    </source>
</evidence>
<dbReference type="GO" id="GO:0046872">
    <property type="term" value="F:metal ion binding"/>
    <property type="evidence" value="ECO:0007669"/>
    <property type="project" value="UniProtKB-KW"/>
</dbReference>
<dbReference type="AlphaFoldDB" id="A0A644UKM2"/>
<evidence type="ECO:0000256" key="2">
    <source>
        <dbReference type="ARBA" id="ARBA00022723"/>
    </source>
</evidence>
<comment type="caution">
    <text evidence="5">The sequence shown here is derived from an EMBL/GenBank/DDBJ whole genome shotgun (WGS) entry which is preliminary data.</text>
</comment>
<dbReference type="GO" id="GO:0030688">
    <property type="term" value="C:preribosome, small subunit precursor"/>
    <property type="evidence" value="ECO:0007669"/>
    <property type="project" value="TreeGrafter"/>
</dbReference>
<dbReference type="GO" id="GO:0016787">
    <property type="term" value="F:hydrolase activity"/>
    <property type="evidence" value="ECO:0007669"/>
    <property type="project" value="UniProtKB-KW"/>
</dbReference>
<reference evidence="5" key="1">
    <citation type="submission" date="2019-08" db="EMBL/GenBank/DDBJ databases">
        <authorList>
            <person name="Kucharzyk K."/>
            <person name="Murdoch R.W."/>
            <person name="Higgins S."/>
            <person name="Loffler F."/>
        </authorList>
    </citation>
    <scope>NUCLEOTIDE SEQUENCE</scope>
</reference>
<organism evidence="5">
    <name type="scientific">bioreactor metagenome</name>
    <dbReference type="NCBI Taxonomy" id="1076179"/>
    <lineage>
        <taxon>unclassified sequences</taxon>
        <taxon>metagenomes</taxon>
        <taxon>ecological metagenomes</taxon>
    </lineage>
</organism>
<dbReference type="GO" id="GO:0030490">
    <property type="term" value="P:maturation of SSU-rRNA"/>
    <property type="evidence" value="ECO:0007669"/>
    <property type="project" value="TreeGrafter"/>
</dbReference>
<sequence length="159" mass="17425">MRYILDSSYFFGDYTLDGELFTTPDVVGELKDLASKMRYEILTESGLAVTEPEAEDLFAATNAALKSGDARVLSDTDISVIALGLTLKGTVITDDFAVQNVCRHLKILFKPILQRKAKKRVWKLICSGCGAEIPPGQPDCPICGSAPVQRGTEKTKRLR</sequence>
<gene>
    <name evidence="5" type="ORF">SDC9_25369</name>
</gene>
<dbReference type="PANTHER" id="PTHR12814">
    <property type="entry name" value="RNA-BINDING PROTEIN NOB1"/>
    <property type="match status" value="1"/>
</dbReference>
<keyword evidence="2" id="KW-0479">Metal-binding</keyword>
<name>A0A644UKM2_9ZZZZ</name>
<dbReference type="EMBL" id="VSSQ01000127">
    <property type="protein sequence ID" value="MPL79490.1"/>
    <property type="molecule type" value="Genomic_DNA"/>
</dbReference>